<accession>A0A0I1CMG1</accession>
<sequence>MCAYNNSNGHLLPPLLSLTPQRARCIFESSSTIESIQIRATTKNPCVSRFILDIEKIILCDEDP</sequence>
<protein>
    <submittedName>
        <fullName evidence="2">Uncharacterized protein</fullName>
    </submittedName>
</protein>
<dbReference type="AlphaFoldDB" id="A0A0I1CMG1"/>
<evidence type="ECO:0000313" key="3">
    <source>
        <dbReference type="EMBL" id="OYG94632.1"/>
    </source>
</evidence>
<dbReference type="EMBL" id="CP019689">
    <property type="protein sequence ID" value="ARS08958.1"/>
    <property type="molecule type" value="Genomic_DNA"/>
</dbReference>
<gene>
    <name evidence="1" type="ORF">BZ172_23845</name>
    <name evidence="2" type="ORF">CI633_10380</name>
    <name evidence="3" type="ORF">CI727_11145</name>
</gene>
<dbReference type="Proteomes" id="UP000194501">
    <property type="component" value="Chromosome"/>
</dbReference>
<evidence type="ECO:0000313" key="2">
    <source>
        <dbReference type="EMBL" id="OYE53807.1"/>
    </source>
</evidence>
<dbReference type="EMBL" id="NQBG01000067">
    <property type="protein sequence ID" value="OYG94632.1"/>
    <property type="molecule type" value="Genomic_DNA"/>
</dbReference>
<dbReference type="Proteomes" id="UP000215497">
    <property type="component" value="Unassembled WGS sequence"/>
</dbReference>
<evidence type="ECO:0000313" key="1">
    <source>
        <dbReference type="EMBL" id="ARS08958.1"/>
    </source>
</evidence>
<organism evidence="2 6">
    <name type="scientific">Shigella sonnei</name>
    <dbReference type="NCBI Taxonomy" id="624"/>
    <lineage>
        <taxon>Bacteria</taxon>
        <taxon>Pseudomonadati</taxon>
        <taxon>Pseudomonadota</taxon>
        <taxon>Gammaproteobacteria</taxon>
        <taxon>Enterobacterales</taxon>
        <taxon>Enterobacteriaceae</taxon>
        <taxon>Shigella</taxon>
    </lineage>
</organism>
<name>A0A0I1CMG1_SHISO</name>
<dbReference type="Proteomes" id="UP000215313">
    <property type="component" value="Unassembled WGS sequence"/>
</dbReference>
<reference evidence="1 4" key="1">
    <citation type="submission" date="2017-02" db="EMBL/GenBank/DDBJ databases">
        <authorList>
            <person name="Svab D."/>
            <person name="Balint B."/>
            <person name="Maroti G."/>
            <person name="Vasarhelyi B."/>
            <person name="Horvath B."/>
            <person name="Toth I."/>
        </authorList>
    </citation>
    <scope>NUCLEOTIDE SEQUENCE [LARGE SCALE GENOMIC DNA]</scope>
    <source>
        <strain evidence="1">75/02</strain>
    </source>
</reference>
<evidence type="ECO:0000313" key="4">
    <source>
        <dbReference type="Proteomes" id="UP000194501"/>
    </source>
</evidence>
<dbReference type="EMBL" id="NPZM01000071">
    <property type="protein sequence ID" value="OYE53807.1"/>
    <property type="molecule type" value="Genomic_DNA"/>
</dbReference>
<evidence type="ECO:0000313" key="6">
    <source>
        <dbReference type="Proteomes" id="UP000215497"/>
    </source>
</evidence>
<evidence type="ECO:0000313" key="5">
    <source>
        <dbReference type="Proteomes" id="UP000215313"/>
    </source>
</evidence>
<proteinExistence type="predicted"/>
<reference evidence="5 6" key="2">
    <citation type="submission" date="2017-08" db="EMBL/GenBank/DDBJ databases">
        <authorList>
            <person name="Fouts D."/>
            <person name="Sutton G."/>
            <person name="Nguyen K."/>
            <person name="Thamlikitkul V."/>
        </authorList>
    </citation>
    <scope>NUCLEOTIDE SEQUENCE [LARGE SCALE GENOMIC DNA]</scope>
    <source>
        <strain evidence="2 6">ECCRETH04</strain>
        <strain evidence="3 5">ECH+15</strain>
    </source>
</reference>